<dbReference type="GO" id="GO:0045892">
    <property type="term" value="P:negative regulation of DNA-templated transcription"/>
    <property type="evidence" value="ECO:0007669"/>
    <property type="project" value="TreeGrafter"/>
</dbReference>
<dbReference type="SUPFAM" id="SSF46785">
    <property type="entry name" value="Winged helix' DNA-binding domain"/>
    <property type="match status" value="1"/>
</dbReference>
<dbReference type="SUPFAM" id="SSF55781">
    <property type="entry name" value="GAF domain-like"/>
    <property type="match status" value="1"/>
</dbReference>
<dbReference type="InterPro" id="IPR036390">
    <property type="entry name" value="WH_DNA-bd_sf"/>
</dbReference>
<evidence type="ECO:0000256" key="2">
    <source>
        <dbReference type="ARBA" id="ARBA00023125"/>
    </source>
</evidence>
<reference evidence="6 7" key="1">
    <citation type="submission" date="2017-05" db="EMBL/GenBank/DDBJ databases">
        <authorList>
            <person name="Song R."/>
            <person name="Chenine A.L."/>
            <person name="Ruprecht R.M."/>
        </authorList>
    </citation>
    <scope>NUCLEOTIDE SEQUENCE [LARGE SCALE GENOMIC DNA]</scope>
    <source>
        <strain evidence="6 7">CECT 8663</strain>
    </source>
</reference>
<protein>
    <submittedName>
        <fullName evidence="6">HTH-type transcriptional regulator SrpS</fullName>
    </submittedName>
</protein>
<dbReference type="SMART" id="SM00346">
    <property type="entry name" value="HTH_ICLR"/>
    <property type="match status" value="1"/>
</dbReference>
<dbReference type="AlphaFoldDB" id="A0A238KVU9"/>
<evidence type="ECO:0000259" key="5">
    <source>
        <dbReference type="PROSITE" id="PS51078"/>
    </source>
</evidence>
<dbReference type="Proteomes" id="UP000220836">
    <property type="component" value="Unassembled WGS sequence"/>
</dbReference>
<feature type="domain" description="IclR-ED" evidence="5">
    <location>
        <begin position="76"/>
        <end position="251"/>
    </location>
</feature>
<keyword evidence="1" id="KW-0805">Transcription regulation</keyword>
<dbReference type="Gene3D" id="3.30.450.40">
    <property type="match status" value="1"/>
</dbReference>
<dbReference type="InterPro" id="IPR029016">
    <property type="entry name" value="GAF-like_dom_sf"/>
</dbReference>
<dbReference type="PANTHER" id="PTHR30136:SF35">
    <property type="entry name" value="HTH-TYPE TRANSCRIPTIONAL REGULATOR RV1719"/>
    <property type="match status" value="1"/>
</dbReference>
<accession>A0A238KVU9</accession>
<dbReference type="InterPro" id="IPR014757">
    <property type="entry name" value="Tscrpt_reg_IclR_C"/>
</dbReference>
<evidence type="ECO:0000256" key="3">
    <source>
        <dbReference type="ARBA" id="ARBA00023163"/>
    </source>
</evidence>
<dbReference type="PROSITE" id="PS51077">
    <property type="entry name" value="HTH_ICLR"/>
    <property type="match status" value="1"/>
</dbReference>
<dbReference type="Pfam" id="PF01614">
    <property type="entry name" value="IclR_C"/>
    <property type="match status" value="1"/>
</dbReference>
<dbReference type="Gene3D" id="1.10.10.10">
    <property type="entry name" value="Winged helix-like DNA-binding domain superfamily/Winged helix DNA-binding domain"/>
    <property type="match status" value="1"/>
</dbReference>
<dbReference type="PANTHER" id="PTHR30136">
    <property type="entry name" value="HELIX-TURN-HELIX TRANSCRIPTIONAL REGULATOR, ICLR FAMILY"/>
    <property type="match status" value="1"/>
</dbReference>
<evidence type="ECO:0000256" key="1">
    <source>
        <dbReference type="ARBA" id="ARBA00023015"/>
    </source>
</evidence>
<evidence type="ECO:0000259" key="4">
    <source>
        <dbReference type="PROSITE" id="PS51077"/>
    </source>
</evidence>
<feature type="domain" description="HTH iclR-type" evidence="4">
    <location>
        <begin position="13"/>
        <end position="75"/>
    </location>
</feature>
<proteinExistence type="predicted"/>
<sequence length="251" mass="27264">MSERNPKSDRSGIQVISRAASILRVLKDAQPGMSLGKIAEQAGLPRSTVQRITSALAAENFVIADIQGGGLRLGPELSSLAGAAQYNIVEHCRLLLTELTQKTGETTDLAVMRGIGMVFLDQVPGTHRLTTVSKVGEVFPLTTTANGKACLALMDQDEAVKLIRNEWDRNGVEQDLTQLLDQLQDVRRTGLAYDLDEHASGVSAIGFAFHDWAGDLHAISIPVPSTRFADQRQTIEEALIDTSNNIQRTFD</sequence>
<dbReference type="Pfam" id="PF09339">
    <property type="entry name" value="HTH_IclR"/>
    <property type="match status" value="1"/>
</dbReference>
<dbReference type="InterPro" id="IPR005471">
    <property type="entry name" value="Tscrpt_reg_IclR_N"/>
</dbReference>
<dbReference type="RefSeq" id="WP_097805866.1">
    <property type="nucleotide sequence ID" value="NZ_FXYH01000014.1"/>
</dbReference>
<dbReference type="EMBL" id="FXYH01000014">
    <property type="protein sequence ID" value="SMX46818.1"/>
    <property type="molecule type" value="Genomic_DNA"/>
</dbReference>
<dbReference type="GO" id="GO:0003700">
    <property type="term" value="F:DNA-binding transcription factor activity"/>
    <property type="evidence" value="ECO:0007669"/>
    <property type="project" value="TreeGrafter"/>
</dbReference>
<dbReference type="OrthoDB" id="6057486at2"/>
<evidence type="ECO:0000313" key="7">
    <source>
        <dbReference type="Proteomes" id="UP000220836"/>
    </source>
</evidence>
<dbReference type="InterPro" id="IPR036388">
    <property type="entry name" value="WH-like_DNA-bd_sf"/>
</dbReference>
<dbReference type="GO" id="GO:0003677">
    <property type="term" value="F:DNA binding"/>
    <property type="evidence" value="ECO:0007669"/>
    <property type="project" value="UniProtKB-KW"/>
</dbReference>
<keyword evidence="3" id="KW-0804">Transcription</keyword>
<gene>
    <name evidence="6" type="primary">srpS</name>
    <name evidence="6" type="ORF">PEV8663_03395</name>
</gene>
<dbReference type="PROSITE" id="PS51078">
    <property type="entry name" value="ICLR_ED"/>
    <property type="match status" value="1"/>
</dbReference>
<keyword evidence="7" id="KW-1185">Reference proteome</keyword>
<name>A0A238KVU9_9RHOB</name>
<evidence type="ECO:0000313" key="6">
    <source>
        <dbReference type="EMBL" id="SMX46818.1"/>
    </source>
</evidence>
<organism evidence="6 7">
    <name type="scientific">Pelagimonas varians</name>
    <dbReference type="NCBI Taxonomy" id="696760"/>
    <lineage>
        <taxon>Bacteria</taxon>
        <taxon>Pseudomonadati</taxon>
        <taxon>Pseudomonadota</taxon>
        <taxon>Alphaproteobacteria</taxon>
        <taxon>Rhodobacterales</taxon>
        <taxon>Roseobacteraceae</taxon>
        <taxon>Pelagimonas</taxon>
    </lineage>
</organism>
<keyword evidence="2" id="KW-0238">DNA-binding</keyword>
<dbReference type="InterPro" id="IPR050707">
    <property type="entry name" value="HTH_MetabolicPath_Reg"/>
</dbReference>